<evidence type="ECO:0000256" key="12">
    <source>
        <dbReference type="ARBA" id="ARBA00023326"/>
    </source>
</evidence>
<evidence type="ECO:0000256" key="9">
    <source>
        <dbReference type="ARBA" id="ARBA00023033"/>
    </source>
</evidence>
<dbReference type="GO" id="GO:0004497">
    <property type="term" value="F:monooxygenase activity"/>
    <property type="evidence" value="ECO:0007669"/>
    <property type="project" value="UniProtKB-KW"/>
</dbReference>
<organism evidence="18 19">
    <name type="scientific">Microthyrium microscopicum</name>
    <dbReference type="NCBI Taxonomy" id="703497"/>
    <lineage>
        <taxon>Eukaryota</taxon>
        <taxon>Fungi</taxon>
        <taxon>Dikarya</taxon>
        <taxon>Ascomycota</taxon>
        <taxon>Pezizomycotina</taxon>
        <taxon>Dothideomycetes</taxon>
        <taxon>Dothideomycetes incertae sedis</taxon>
        <taxon>Microthyriales</taxon>
        <taxon>Microthyriaceae</taxon>
        <taxon>Microthyrium</taxon>
    </lineage>
</organism>
<evidence type="ECO:0000313" key="19">
    <source>
        <dbReference type="Proteomes" id="UP000799302"/>
    </source>
</evidence>
<keyword evidence="9" id="KW-0503">Monooxygenase</keyword>
<keyword evidence="19" id="KW-1185">Reference proteome</keyword>
<keyword evidence="4" id="KW-0479">Metal-binding</keyword>
<dbReference type="InterPro" id="IPR005103">
    <property type="entry name" value="AA9_LPMO"/>
</dbReference>
<evidence type="ECO:0000256" key="8">
    <source>
        <dbReference type="ARBA" id="ARBA00023008"/>
    </source>
</evidence>
<evidence type="ECO:0000256" key="16">
    <source>
        <dbReference type="SAM" id="SignalP"/>
    </source>
</evidence>
<dbReference type="GO" id="GO:0030245">
    <property type="term" value="P:cellulose catabolic process"/>
    <property type="evidence" value="ECO:0007669"/>
    <property type="project" value="UniProtKB-KW"/>
</dbReference>
<keyword evidence="10" id="KW-1015">Disulfide bond</keyword>
<evidence type="ECO:0000256" key="4">
    <source>
        <dbReference type="ARBA" id="ARBA00022723"/>
    </source>
</evidence>
<evidence type="ECO:0000256" key="15">
    <source>
        <dbReference type="ARBA" id="ARBA00047174"/>
    </source>
</evidence>
<comment type="subcellular location">
    <subcellularLocation>
        <location evidence="2">Secreted</location>
    </subcellularLocation>
</comment>
<evidence type="ECO:0000256" key="5">
    <source>
        <dbReference type="ARBA" id="ARBA00022729"/>
    </source>
</evidence>
<evidence type="ECO:0000256" key="6">
    <source>
        <dbReference type="ARBA" id="ARBA00023001"/>
    </source>
</evidence>
<dbReference type="GO" id="GO:0005576">
    <property type="term" value="C:extracellular region"/>
    <property type="evidence" value="ECO:0007669"/>
    <property type="project" value="UniProtKB-SubCell"/>
</dbReference>
<evidence type="ECO:0000256" key="7">
    <source>
        <dbReference type="ARBA" id="ARBA00023002"/>
    </source>
</evidence>
<dbReference type="InterPro" id="IPR049892">
    <property type="entry name" value="AA9"/>
</dbReference>
<evidence type="ECO:0000256" key="13">
    <source>
        <dbReference type="ARBA" id="ARBA00044502"/>
    </source>
</evidence>
<accession>A0A6A6TVF9</accession>
<comment type="cofactor">
    <cofactor evidence="1">
        <name>Cu(2+)</name>
        <dbReference type="ChEBI" id="CHEBI:29036"/>
    </cofactor>
</comment>
<feature type="signal peptide" evidence="16">
    <location>
        <begin position="1"/>
        <end position="16"/>
    </location>
</feature>
<keyword evidence="6" id="KW-0136">Cellulose degradation</keyword>
<dbReference type="EC" id="1.14.99.56" evidence="15"/>
<gene>
    <name evidence="18" type="ORF">BT63DRAFT_112385</name>
</gene>
<keyword evidence="3" id="KW-0964">Secreted</keyword>
<dbReference type="AlphaFoldDB" id="A0A6A6TVF9"/>
<feature type="chain" id="PRO_5025447370" description="lytic cellulose monooxygenase (C4-dehydrogenating)" evidence="16">
    <location>
        <begin position="17"/>
        <end position="231"/>
    </location>
</feature>
<dbReference type="Pfam" id="PF03443">
    <property type="entry name" value="AA9"/>
    <property type="match status" value="1"/>
</dbReference>
<evidence type="ECO:0000256" key="2">
    <source>
        <dbReference type="ARBA" id="ARBA00004613"/>
    </source>
</evidence>
<dbReference type="Proteomes" id="UP000799302">
    <property type="component" value="Unassembled WGS sequence"/>
</dbReference>
<evidence type="ECO:0000256" key="11">
    <source>
        <dbReference type="ARBA" id="ARBA00023277"/>
    </source>
</evidence>
<comment type="similarity">
    <text evidence="13">Belongs to the polysaccharide monooxygenase AA9 family.</text>
</comment>
<evidence type="ECO:0000256" key="10">
    <source>
        <dbReference type="ARBA" id="ARBA00023157"/>
    </source>
</evidence>
<keyword evidence="12" id="KW-0624">Polysaccharide degradation</keyword>
<dbReference type="GO" id="GO:0016787">
    <property type="term" value="F:hydrolase activity"/>
    <property type="evidence" value="ECO:0007669"/>
    <property type="project" value="UniProtKB-KW"/>
</dbReference>
<name>A0A6A6TVF9_9PEZI</name>
<evidence type="ECO:0000256" key="1">
    <source>
        <dbReference type="ARBA" id="ARBA00001973"/>
    </source>
</evidence>
<dbReference type="PANTHER" id="PTHR33353:SF10">
    <property type="entry name" value="ENDO-BETA-1,4-GLUCANASE D"/>
    <property type="match status" value="1"/>
</dbReference>
<dbReference type="EMBL" id="MU004244">
    <property type="protein sequence ID" value="KAF2663812.1"/>
    <property type="molecule type" value="Genomic_DNA"/>
</dbReference>
<evidence type="ECO:0000256" key="14">
    <source>
        <dbReference type="ARBA" id="ARBA00045077"/>
    </source>
</evidence>
<reference evidence="18" key="1">
    <citation type="journal article" date="2020" name="Stud. Mycol.">
        <title>101 Dothideomycetes genomes: a test case for predicting lifestyles and emergence of pathogens.</title>
        <authorList>
            <person name="Haridas S."/>
            <person name="Albert R."/>
            <person name="Binder M."/>
            <person name="Bloem J."/>
            <person name="Labutti K."/>
            <person name="Salamov A."/>
            <person name="Andreopoulos B."/>
            <person name="Baker S."/>
            <person name="Barry K."/>
            <person name="Bills G."/>
            <person name="Bluhm B."/>
            <person name="Cannon C."/>
            <person name="Castanera R."/>
            <person name="Culley D."/>
            <person name="Daum C."/>
            <person name="Ezra D."/>
            <person name="Gonzalez J."/>
            <person name="Henrissat B."/>
            <person name="Kuo A."/>
            <person name="Liang C."/>
            <person name="Lipzen A."/>
            <person name="Lutzoni F."/>
            <person name="Magnuson J."/>
            <person name="Mondo S."/>
            <person name="Nolan M."/>
            <person name="Ohm R."/>
            <person name="Pangilinan J."/>
            <person name="Park H.-J."/>
            <person name="Ramirez L."/>
            <person name="Alfaro M."/>
            <person name="Sun H."/>
            <person name="Tritt A."/>
            <person name="Yoshinaga Y."/>
            <person name="Zwiers L.-H."/>
            <person name="Turgeon B."/>
            <person name="Goodwin S."/>
            <person name="Spatafora J."/>
            <person name="Crous P."/>
            <person name="Grigoriev I."/>
        </authorList>
    </citation>
    <scope>NUCLEOTIDE SEQUENCE</scope>
    <source>
        <strain evidence="18">CBS 115976</strain>
    </source>
</reference>
<protein>
    <recommendedName>
        <fullName evidence="15">lytic cellulose monooxygenase (C4-dehydrogenating)</fullName>
        <ecNumber evidence="15">1.14.99.56</ecNumber>
    </recommendedName>
</protein>
<keyword evidence="18" id="KW-0378">Hydrolase</keyword>
<feature type="domain" description="Auxiliary Activity family 9 catalytic" evidence="17">
    <location>
        <begin position="17"/>
        <end position="216"/>
    </location>
</feature>
<evidence type="ECO:0000259" key="17">
    <source>
        <dbReference type="Pfam" id="PF03443"/>
    </source>
</evidence>
<keyword evidence="8" id="KW-0186">Copper</keyword>
<dbReference type="Gene3D" id="2.70.50.70">
    <property type="match status" value="1"/>
</dbReference>
<dbReference type="CDD" id="cd21175">
    <property type="entry name" value="LPMO_AA9"/>
    <property type="match status" value="1"/>
</dbReference>
<dbReference type="OrthoDB" id="5271017at2759"/>
<proteinExistence type="inferred from homology"/>
<dbReference type="PANTHER" id="PTHR33353">
    <property type="entry name" value="PUTATIVE (AFU_ORTHOLOGUE AFUA_1G12560)-RELATED"/>
    <property type="match status" value="1"/>
</dbReference>
<sequence>MLWHTNLLLLAATAQAHYKFSKLVINGVPEAKEWTAVRQTKSYQSNQGVDNVSSPDMRCFQRQPGTATARVATGEKLGFAASAEVNHIGPVSFYMAKVPEGANINTWEPAGKVFFKVGAIDAVGAPKLTSTAATWPAYTKKIVDFTVPKALPNGKYIVRVESIALHQASYKGGAQIYLACGQVEVTGGGNGKPSPLVAFPGAYNADDPGLSWSYYPVRTSYTAPGPPVWHG</sequence>
<evidence type="ECO:0000313" key="18">
    <source>
        <dbReference type="EMBL" id="KAF2663812.1"/>
    </source>
</evidence>
<keyword evidence="7" id="KW-0560">Oxidoreductase</keyword>
<evidence type="ECO:0000256" key="3">
    <source>
        <dbReference type="ARBA" id="ARBA00022525"/>
    </source>
</evidence>
<keyword evidence="11" id="KW-0119">Carbohydrate metabolism</keyword>
<dbReference type="GO" id="GO:0046872">
    <property type="term" value="F:metal ion binding"/>
    <property type="evidence" value="ECO:0007669"/>
    <property type="project" value="UniProtKB-KW"/>
</dbReference>
<keyword evidence="5 16" id="KW-0732">Signal</keyword>
<comment type="catalytic activity">
    <reaction evidence="14">
        <text>[(1-&gt;4)-beta-D-glucosyl]n+m + reduced acceptor + O2 = 4-dehydro-beta-D-glucosyl-[(1-&gt;4)-beta-D-glucosyl]n-1 + [(1-&gt;4)-beta-D-glucosyl]m + acceptor + H2O.</text>
        <dbReference type="EC" id="1.14.99.56"/>
    </reaction>
</comment>